<dbReference type="InterPro" id="IPR029058">
    <property type="entry name" value="AB_hydrolase_fold"/>
</dbReference>
<dbReference type="Pfam" id="PF12697">
    <property type="entry name" value="Abhydrolase_6"/>
    <property type="match status" value="1"/>
</dbReference>
<name>A0ABR1RF64_9PEZI</name>
<reference evidence="2 3" key="1">
    <citation type="submission" date="2023-01" db="EMBL/GenBank/DDBJ databases">
        <title>Analysis of 21 Apiospora genomes using comparative genomics revels a genus with tremendous synthesis potential of carbohydrate active enzymes and secondary metabolites.</title>
        <authorList>
            <person name="Sorensen T."/>
        </authorList>
    </citation>
    <scope>NUCLEOTIDE SEQUENCE [LARGE SCALE GENOMIC DNA]</scope>
    <source>
        <strain evidence="2 3">CBS 20057</strain>
    </source>
</reference>
<evidence type="ECO:0000313" key="3">
    <source>
        <dbReference type="Proteomes" id="UP001396898"/>
    </source>
</evidence>
<proteinExistence type="predicted"/>
<dbReference type="EMBL" id="JAQQWI010000016">
    <property type="protein sequence ID" value="KAK8009233.1"/>
    <property type="molecule type" value="Genomic_DNA"/>
</dbReference>
<protein>
    <recommendedName>
        <fullName evidence="1">AB hydrolase-1 domain-containing protein</fullName>
    </recommendedName>
</protein>
<dbReference type="Proteomes" id="UP001396898">
    <property type="component" value="Unassembled WGS sequence"/>
</dbReference>
<feature type="domain" description="AB hydrolase-1" evidence="1">
    <location>
        <begin position="6"/>
        <end position="270"/>
    </location>
</feature>
<comment type="caution">
    <text evidence="2">The sequence shown here is derived from an EMBL/GenBank/DDBJ whole genome shotgun (WGS) entry which is preliminary data.</text>
</comment>
<dbReference type="Gene3D" id="3.40.50.1820">
    <property type="entry name" value="alpha/beta hydrolase"/>
    <property type="match status" value="1"/>
</dbReference>
<keyword evidence="3" id="KW-1185">Reference proteome</keyword>
<sequence length="285" mass="30885">MASPILVLCPGAFGTPDCFSKMLPYLAESGIEAKLSSGYPSSNPQNPTQATCAADIAHLRDNVLLPILDRQQRDIVLLAHSYGGVVGGAACKGLDKQTRAKQGHKTSIVGLVWVAAMINLEGESLLESVGGAYPPFIKLNTVCFNSPRSSKEPWSRAVLIVLSPKPSANVCVIEPHMDILYNDCDRSQAEALGRAMTPHANLAFETKPSAPGWADPGYDERRVYVQTMDDCCNPASLQDKWVAKSRVEWEVIDFKSGHMPFVSKPGTLAEQIARSFRGFLGLRGI</sequence>
<dbReference type="InterPro" id="IPR052897">
    <property type="entry name" value="Sec-Metab_Biosynth_Hydrolase"/>
</dbReference>
<dbReference type="PANTHER" id="PTHR37017:SF11">
    <property type="entry name" value="ESTERASE_LIPASE_THIOESTERASE DOMAIN-CONTAINING PROTEIN"/>
    <property type="match status" value="1"/>
</dbReference>
<accession>A0ABR1RF64</accession>
<dbReference type="PANTHER" id="PTHR37017">
    <property type="entry name" value="AB HYDROLASE-1 DOMAIN-CONTAINING PROTEIN-RELATED"/>
    <property type="match status" value="1"/>
</dbReference>
<gene>
    <name evidence="2" type="ORF">PG991_011784</name>
</gene>
<evidence type="ECO:0000313" key="2">
    <source>
        <dbReference type="EMBL" id="KAK8009233.1"/>
    </source>
</evidence>
<organism evidence="2 3">
    <name type="scientific">Apiospora marii</name>
    <dbReference type="NCBI Taxonomy" id="335849"/>
    <lineage>
        <taxon>Eukaryota</taxon>
        <taxon>Fungi</taxon>
        <taxon>Dikarya</taxon>
        <taxon>Ascomycota</taxon>
        <taxon>Pezizomycotina</taxon>
        <taxon>Sordariomycetes</taxon>
        <taxon>Xylariomycetidae</taxon>
        <taxon>Amphisphaeriales</taxon>
        <taxon>Apiosporaceae</taxon>
        <taxon>Apiospora</taxon>
    </lineage>
</organism>
<evidence type="ECO:0000259" key="1">
    <source>
        <dbReference type="Pfam" id="PF12697"/>
    </source>
</evidence>
<dbReference type="SUPFAM" id="SSF53474">
    <property type="entry name" value="alpha/beta-Hydrolases"/>
    <property type="match status" value="1"/>
</dbReference>
<dbReference type="InterPro" id="IPR000073">
    <property type="entry name" value="AB_hydrolase_1"/>
</dbReference>